<keyword evidence="17" id="KW-1185">Reference proteome</keyword>
<dbReference type="UniPathway" id="UPA00109">
    <property type="reaction ID" value="UER00186"/>
</dbReference>
<feature type="binding site" evidence="10 13">
    <location>
        <position position="465"/>
    </location>
    <ligand>
        <name>Mn(2+)</name>
        <dbReference type="ChEBI" id="CHEBI:29035"/>
        <label>1</label>
    </ligand>
</feature>
<feature type="domain" description="Metalloenzyme" evidence="14">
    <location>
        <begin position="5"/>
        <end position="504"/>
    </location>
</feature>
<dbReference type="PANTHER" id="PTHR31637">
    <property type="entry name" value="2,3-BISPHOSPHOGLYCERATE-INDEPENDENT PHOSPHOGLYCERATE MUTASE"/>
    <property type="match status" value="1"/>
</dbReference>
<dbReference type="InterPro" id="IPR011258">
    <property type="entry name" value="BPG-indep_PGM_N"/>
</dbReference>
<name>A0A177EB10_9BACT</name>
<dbReference type="Proteomes" id="UP000076964">
    <property type="component" value="Unassembled WGS sequence"/>
</dbReference>
<dbReference type="CDD" id="cd16010">
    <property type="entry name" value="iPGM"/>
    <property type="match status" value="1"/>
</dbReference>
<evidence type="ECO:0000313" key="16">
    <source>
        <dbReference type="EMBL" id="OAG28701.1"/>
    </source>
</evidence>
<feature type="binding site" evidence="10 12">
    <location>
        <position position="123"/>
    </location>
    <ligand>
        <name>substrate</name>
    </ligand>
</feature>
<dbReference type="InterPro" id="IPR036646">
    <property type="entry name" value="PGAM_B_sf"/>
</dbReference>
<gene>
    <name evidence="10" type="primary">gpmI</name>
    <name evidence="16" type="ORF">TH606_00100</name>
</gene>
<organism evidence="16 17">
    <name type="scientific">Thermodesulfatator autotrophicus</name>
    <dbReference type="NCBI Taxonomy" id="1795632"/>
    <lineage>
        <taxon>Bacteria</taxon>
        <taxon>Pseudomonadati</taxon>
        <taxon>Thermodesulfobacteriota</taxon>
        <taxon>Thermodesulfobacteria</taxon>
        <taxon>Thermodesulfobacteriales</taxon>
        <taxon>Thermodesulfatatoraceae</taxon>
        <taxon>Thermodesulfatator</taxon>
    </lineage>
</organism>
<evidence type="ECO:0000256" key="6">
    <source>
        <dbReference type="ARBA" id="ARBA00023152"/>
    </source>
</evidence>
<comment type="function">
    <text evidence="10">Catalyzes the interconversion of 2-phosphoglycerate and 3-phosphoglycerate.</text>
</comment>
<feature type="binding site" evidence="10 13">
    <location>
        <position position="447"/>
    </location>
    <ligand>
        <name>Mn(2+)</name>
        <dbReference type="ChEBI" id="CHEBI:29035"/>
        <label>2</label>
    </ligand>
</feature>
<sequence>MKANKLLLIILDGWGYREEIEGNAIRLAGTPNLDALKETYPFTLLKCSGEAVGLPEGQMGNSEVGHLNIGAGRIVYQDLTRINMAIKDGSFFENPVLKEAFARARETGGKVHLLGLVSDGGVHSSLEHLFALLELAKREGLCDRVFLHAFTDGRDTPPQSAIEYMARVKQKMEELGCGEIASVSGRFYAMDRDKRWERVAKAYQALVLGEGLKASDALEAVKEAYNRGETDEFITPTVIIKDNKPLALIDDGDVVIFFNFRADRARELTRALTDPKFNEFDRQKWPKLAYYVCMTLYDETFDLPVAFPPEHLVNIWGEVISKAGLYQFRTAETEKYAHVTYFFNGGEEKPFPKEERKLIPSPRDIATYDQKPEMSAYEVTEEVIRRIKSNKYSFIVMNYANGDMVGHTGVLEAAIKAVKVVDECVGKVLKAWREVTGGAPAIVTADHGNCEMMIDPETGGPFTAHTGNPVPFYLVDDKMKNKKLLEGGILADIAPTGLYLMGLEIPKEMTGKILFET</sequence>
<feature type="binding site" evidence="10 12">
    <location>
        <position position="186"/>
    </location>
    <ligand>
        <name>substrate</name>
    </ligand>
</feature>
<dbReference type="NCBIfam" id="TIGR01307">
    <property type="entry name" value="pgm_bpd_ind"/>
    <property type="match status" value="1"/>
</dbReference>
<dbReference type="Gene3D" id="3.40.720.10">
    <property type="entry name" value="Alkaline Phosphatase, subunit A"/>
    <property type="match status" value="1"/>
</dbReference>
<dbReference type="FunFam" id="3.40.1450.10:FF:000001">
    <property type="entry name" value="2,3-bisphosphoglycerate-independent phosphoglycerate mutase"/>
    <property type="match status" value="1"/>
</dbReference>
<comment type="catalytic activity">
    <reaction evidence="1 10">
        <text>(2R)-2-phosphoglycerate = (2R)-3-phosphoglycerate</text>
        <dbReference type="Rhea" id="RHEA:15901"/>
        <dbReference type="ChEBI" id="CHEBI:58272"/>
        <dbReference type="ChEBI" id="CHEBI:58289"/>
        <dbReference type="EC" id="5.4.2.12"/>
    </reaction>
</comment>
<feature type="binding site" evidence="10 13">
    <location>
        <position position="403"/>
    </location>
    <ligand>
        <name>Mn(2+)</name>
        <dbReference type="ChEBI" id="CHEBI:29035"/>
        <label>1</label>
    </ligand>
</feature>
<keyword evidence="6 10" id="KW-0324">Glycolysis</keyword>
<dbReference type="SUPFAM" id="SSF64158">
    <property type="entry name" value="2,3-Bisphosphoglycerate-independent phosphoglycerate mutase, substrate-binding domain"/>
    <property type="match status" value="1"/>
</dbReference>
<evidence type="ECO:0000256" key="11">
    <source>
        <dbReference type="PIRSR" id="PIRSR001492-1"/>
    </source>
</evidence>
<feature type="binding site" evidence="10 12">
    <location>
        <begin position="154"/>
        <end position="155"/>
    </location>
    <ligand>
        <name>substrate</name>
    </ligand>
</feature>
<feature type="binding site" evidence="10 13">
    <location>
        <position position="62"/>
    </location>
    <ligand>
        <name>Mn(2+)</name>
        <dbReference type="ChEBI" id="CHEBI:29035"/>
        <label>2</label>
    </ligand>
</feature>
<comment type="pathway">
    <text evidence="2 10">Carbohydrate degradation; glycolysis; pyruvate from D-glyceraldehyde 3-phosphate: step 3/5.</text>
</comment>
<comment type="caution">
    <text evidence="16">The sequence shown here is derived from an EMBL/GenBank/DDBJ whole genome shotgun (WGS) entry which is preliminary data.</text>
</comment>
<keyword evidence="8 10" id="KW-0413">Isomerase</keyword>
<feature type="active site" description="Phosphoserine intermediate" evidence="10 11">
    <location>
        <position position="62"/>
    </location>
</feature>
<evidence type="ECO:0000256" key="10">
    <source>
        <dbReference type="HAMAP-Rule" id="MF_01038"/>
    </source>
</evidence>
<dbReference type="Pfam" id="PF01676">
    <property type="entry name" value="Metalloenzyme"/>
    <property type="match status" value="1"/>
</dbReference>
<feature type="binding site" evidence="10 12">
    <location>
        <position position="192"/>
    </location>
    <ligand>
        <name>substrate</name>
    </ligand>
</feature>
<dbReference type="GO" id="GO:0005829">
    <property type="term" value="C:cytosol"/>
    <property type="evidence" value="ECO:0007669"/>
    <property type="project" value="TreeGrafter"/>
</dbReference>
<dbReference type="EC" id="5.4.2.12" evidence="4 10"/>
<evidence type="ECO:0000256" key="8">
    <source>
        <dbReference type="ARBA" id="ARBA00023235"/>
    </source>
</evidence>
<evidence type="ECO:0000256" key="7">
    <source>
        <dbReference type="ARBA" id="ARBA00023211"/>
    </source>
</evidence>
<evidence type="ECO:0000313" key="17">
    <source>
        <dbReference type="Proteomes" id="UP000076964"/>
    </source>
</evidence>
<comment type="cofactor">
    <cofactor evidence="10">
        <name>Mn(2+)</name>
        <dbReference type="ChEBI" id="CHEBI:29035"/>
    </cofactor>
    <text evidence="10">Binds 2 manganese ions per subunit.</text>
</comment>
<evidence type="ECO:0000256" key="2">
    <source>
        <dbReference type="ARBA" id="ARBA00004798"/>
    </source>
</evidence>
<dbReference type="AlphaFoldDB" id="A0A177EB10"/>
<dbReference type="GO" id="GO:0006007">
    <property type="term" value="P:glucose catabolic process"/>
    <property type="evidence" value="ECO:0007669"/>
    <property type="project" value="InterPro"/>
</dbReference>
<evidence type="ECO:0000256" key="5">
    <source>
        <dbReference type="ARBA" id="ARBA00022723"/>
    </source>
</evidence>
<feature type="binding site" evidence="10 12">
    <location>
        <position position="335"/>
    </location>
    <ligand>
        <name>substrate</name>
    </ligand>
</feature>
<dbReference type="InterPro" id="IPR005995">
    <property type="entry name" value="Pgm_bpd_ind"/>
</dbReference>
<comment type="similarity">
    <text evidence="3 10">Belongs to the BPG-independent phosphoglycerate mutase family.</text>
</comment>
<dbReference type="SUPFAM" id="SSF53649">
    <property type="entry name" value="Alkaline phosphatase-like"/>
    <property type="match status" value="1"/>
</dbReference>
<dbReference type="Gene3D" id="3.40.1450.10">
    <property type="entry name" value="BPG-independent phosphoglycerate mutase, domain B"/>
    <property type="match status" value="1"/>
</dbReference>
<evidence type="ECO:0000256" key="3">
    <source>
        <dbReference type="ARBA" id="ARBA00008819"/>
    </source>
</evidence>
<comment type="subunit">
    <text evidence="10">Monomer.</text>
</comment>
<dbReference type="RefSeq" id="WP_068540358.1">
    <property type="nucleotide sequence ID" value="NZ_LSFI01000001.1"/>
</dbReference>
<evidence type="ECO:0000256" key="4">
    <source>
        <dbReference type="ARBA" id="ARBA00012026"/>
    </source>
</evidence>
<dbReference type="GO" id="GO:0030145">
    <property type="term" value="F:manganese ion binding"/>
    <property type="evidence" value="ECO:0007669"/>
    <property type="project" value="UniProtKB-UniRule"/>
</dbReference>
<evidence type="ECO:0000256" key="1">
    <source>
        <dbReference type="ARBA" id="ARBA00000370"/>
    </source>
</evidence>
<dbReference type="OrthoDB" id="9800863at2"/>
<feature type="domain" description="BPG-independent PGAM N-terminal" evidence="15">
    <location>
        <begin position="82"/>
        <end position="299"/>
    </location>
</feature>
<dbReference type="PIRSF" id="PIRSF001492">
    <property type="entry name" value="IPGAM"/>
    <property type="match status" value="1"/>
</dbReference>
<evidence type="ECO:0000259" key="14">
    <source>
        <dbReference type="Pfam" id="PF01676"/>
    </source>
</evidence>
<dbReference type="InterPro" id="IPR017850">
    <property type="entry name" value="Alkaline_phosphatase_core_sf"/>
</dbReference>
<feature type="binding site" evidence="10 13">
    <location>
        <position position="12"/>
    </location>
    <ligand>
        <name>Mn(2+)</name>
        <dbReference type="ChEBI" id="CHEBI:29035"/>
        <label>2</label>
    </ligand>
</feature>
<evidence type="ECO:0000259" key="15">
    <source>
        <dbReference type="Pfam" id="PF06415"/>
    </source>
</evidence>
<dbReference type="HAMAP" id="MF_01038">
    <property type="entry name" value="GpmI"/>
    <property type="match status" value="1"/>
</dbReference>
<dbReference type="InterPro" id="IPR006124">
    <property type="entry name" value="Metalloenzyme"/>
</dbReference>
<feature type="binding site" evidence="10 12">
    <location>
        <begin position="261"/>
        <end position="264"/>
    </location>
    <ligand>
        <name>substrate</name>
    </ligand>
</feature>
<dbReference type="Pfam" id="PF06415">
    <property type="entry name" value="iPGM_N"/>
    <property type="match status" value="1"/>
</dbReference>
<keyword evidence="5 10" id="KW-0479">Metal-binding</keyword>
<feature type="binding site" evidence="10 13">
    <location>
        <position position="446"/>
    </location>
    <ligand>
        <name>Mn(2+)</name>
        <dbReference type="ChEBI" id="CHEBI:29035"/>
        <label>2</label>
    </ligand>
</feature>
<dbReference type="GO" id="GO:0006096">
    <property type="term" value="P:glycolytic process"/>
    <property type="evidence" value="ECO:0007669"/>
    <property type="project" value="UniProtKB-UniRule"/>
</dbReference>
<reference evidence="16 17" key="1">
    <citation type="submission" date="2016-02" db="EMBL/GenBank/DDBJ databases">
        <title>Draft genome sequence of Thermodesulfatator sp. S606.</title>
        <authorList>
            <person name="Lai Q."/>
            <person name="Cao J."/>
            <person name="Dupont S."/>
            <person name="Shao Z."/>
            <person name="Jebbar M."/>
            <person name="Alain K."/>
        </authorList>
    </citation>
    <scope>NUCLEOTIDE SEQUENCE [LARGE SCALE GENOMIC DNA]</scope>
    <source>
        <strain evidence="16 17">S606</strain>
    </source>
</reference>
<dbReference type="GO" id="GO:0004619">
    <property type="term" value="F:phosphoglycerate mutase activity"/>
    <property type="evidence" value="ECO:0007669"/>
    <property type="project" value="UniProtKB-UniRule"/>
</dbReference>
<keyword evidence="7 10" id="KW-0464">Manganese</keyword>
<evidence type="ECO:0000256" key="12">
    <source>
        <dbReference type="PIRSR" id="PIRSR001492-2"/>
    </source>
</evidence>
<evidence type="ECO:0000256" key="9">
    <source>
        <dbReference type="ARBA" id="ARBA00071648"/>
    </source>
</evidence>
<evidence type="ECO:0000256" key="13">
    <source>
        <dbReference type="PIRSR" id="PIRSR001492-3"/>
    </source>
</evidence>
<dbReference type="STRING" id="1795632.TH606_00100"/>
<proteinExistence type="inferred from homology"/>
<feature type="binding site" evidence="10 13">
    <location>
        <position position="407"/>
    </location>
    <ligand>
        <name>Mn(2+)</name>
        <dbReference type="ChEBI" id="CHEBI:29035"/>
        <label>1</label>
    </ligand>
</feature>
<accession>A0A177EB10</accession>
<dbReference type="EMBL" id="LSFI01000001">
    <property type="protein sequence ID" value="OAG28701.1"/>
    <property type="molecule type" value="Genomic_DNA"/>
</dbReference>
<protein>
    <recommendedName>
        <fullName evidence="9 10">2,3-bisphosphoglycerate-independent phosphoglycerate mutase</fullName>
        <shortName evidence="10">BPG-independent PGAM</shortName>
        <shortName evidence="10">Phosphoglyceromutase</shortName>
        <shortName evidence="10">iPGM</shortName>
        <ecNumber evidence="4 10">5.4.2.12</ecNumber>
    </recommendedName>
</protein>
<dbReference type="PANTHER" id="PTHR31637:SF0">
    <property type="entry name" value="2,3-BISPHOSPHOGLYCERATE-INDEPENDENT PHOSPHOGLYCERATE MUTASE"/>
    <property type="match status" value="1"/>
</dbReference>